<keyword evidence="6" id="KW-0460">Magnesium</keyword>
<dbReference type="PATRIC" id="fig|1073353.3.peg.229"/>
<dbReference type="InterPro" id="IPR036688">
    <property type="entry name" value="MoeA_C_domain_IV_sf"/>
</dbReference>
<dbReference type="Proteomes" id="UP000011782">
    <property type="component" value="Unassembled WGS sequence"/>
</dbReference>
<dbReference type="InterPro" id="IPR005110">
    <property type="entry name" value="MoeA_linker/N"/>
</dbReference>
<gene>
    <name evidence="8" type="ORF">H740_01038</name>
</gene>
<evidence type="ECO:0000256" key="5">
    <source>
        <dbReference type="ARBA" id="ARBA00047317"/>
    </source>
</evidence>
<dbReference type="PANTHER" id="PTHR10192:SF5">
    <property type="entry name" value="GEPHYRIN"/>
    <property type="match status" value="1"/>
</dbReference>
<comment type="pathway">
    <text evidence="2 6">Cofactor biosynthesis; molybdopterin biosynthesis.</text>
</comment>
<dbReference type="InterPro" id="IPR005111">
    <property type="entry name" value="MoeA_C_domain_IV"/>
</dbReference>
<evidence type="ECO:0000256" key="6">
    <source>
        <dbReference type="RuleBase" id="RU365090"/>
    </source>
</evidence>
<dbReference type="PANTHER" id="PTHR10192">
    <property type="entry name" value="MOLYBDOPTERIN BIOSYNTHESIS PROTEIN"/>
    <property type="match status" value="1"/>
</dbReference>
<evidence type="ECO:0000313" key="9">
    <source>
        <dbReference type="Proteomes" id="UP000011782"/>
    </source>
</evidence>
<dbReference type="SUPFAM" id="SSF53218">
    <property type="entry name" value="Molybdenum cofactor biosynthesis proteins"/>
    <property type="match status" value="1"/>
</dbReference>
<sequence length="417" mass="45478">FKILKLEIRHLWGIKKGQKMKEFMSYEASLEILRSTLVPWDRVEKVTLTQALDRRIAVDIAAQDNYPAQPVSAMDGYAFAWRDDLSELELITDLPAGSDKGLKVGGAKCVKTFTGSLMSEGTDTLIPVENVEVVGSKVVIKKPVPKGFAVREVGESYKKDEILIKKGATIGYAETALLAELGIFNVSVFVRPRVAVLATGSEIKDLGEPLENAAQIHSSNHVGIAAMVRKMGGEPVLCEIVRDRAELVKDAIVRALKSADVLVTTGGISMGDYDFVKGALGENFDIIIDGSAIKPGRHIKVAKAGEKYIFALPGFPYSAMVMCVLYVRVLLNAWFGTSEPKITAIMDEDYKKRSPFLEFTAVNLVNRDGKIYVNLGGKKLGSSAIVNNLTNDAALLIIPKETEFIAKGEIVEVLKMV</sequence>
<keyword evidence="6" id="KW-0500">Molybdenum</keyword>
<feature type="domain" description="MoaB/Mog" evidence="7">
    <location>
        <begin position="195"/>
        <end position="333"/>
    </location>
</feature>
<dbReference type="InterPro" id="IPR036135">
    <property type="entry name" value="MoeA_linker/N_sf"/>
</dbReference>
<evidence type="ECO:0000256" key="4">
    <source>
        <dbReference type="ARBA" id="ARBA00023150"/>
    </source>
</evidence>
<dbReference type="STRING" id="1073353.H740_01038"/>
<name>M3IMU1_9BACT</name>
<dbReference type="UniPathway" id="UPA00344"/>
<dbReference type="Pfam" id="PF03454">
    <property type="entry name" value="MoeA_C"/>
    <property type="match status" value="1"/>
</dbReference>
<dbReference type="Gene3D" id="2.170.190.11">
    <property type="entry name" value="Molybdopterin biosynthesis moea protein, domain 3"/>
    <property type="match status" value="1"/>
</dbReference>
<dbReference type="Gene3D" id="3.40.980.10">
    <property type="entry name" value="MoaB/Mog-like domain"/>
    <property type="match status" value="1"/>
</dbReference>
<comment type="similarity">
    <text evidence="3 6">Belongs to the MoeA family.</text>
</comment>
<keyword evidence="6" id="KW-0808">Transferase</keyword>
<proteinExistence type="inferred from homology"/>
<reference evidence="8 9" key="1">
    <citation type="submission" date="2013-02" db="EMBL/GenBank/DDBJ databases">
        <title>Co-occurrence of anaerobic bacteria in colorectal carcinomas.</title>
        <authorList>
            <person name="Holt R.A."/>
            <person name="Warren R.L."/>
            <person name="Allen-Vercoe E."/>
            <person name="Pleasance S."/>
            <person name="Freeman D.J."/>
            <person name="Watson P."/>
            <person name="Moore R."/>
            <person name="Cochrane K."/>
        </authorList>
    </citation>
    <scope>NUCLEOTIDE SEQUENCE [LARGE SCALE GENOMIC DNA]</scope>
    <source>
        <strain evidence="8 9">CC57C</strain>
    </source>
</reference>
<dbReference type="Pfam" id="PF00994">
    <property type="entry name" value="MoCF_biosynth"/>
    <property type="match status" value="1"/>
</dbReference>
<feature type="non-terminal residue" evidence="8">
    <location>
        <position position="1"/>
    </location>
</feature>
<dbReference type="InterPro" id="IPR038987">
    <property type="entry name" value="MoeA-like"/>
</dbReference>
<dbReference type="EMBL" id="AOTD01000020">
    <property type="protein sequence ID" value="EMG31476.1"/>
    <property type="molecule type" value="Genomic_DNA"/>
</dbReference>
<dbReference type="CDD" id="cd00887">
    <property type="entry name" value="MoeA"/>
    <property type="match status" value="1"/>
</dbReference>
<comment type="function">
    <text evidence="1 6">Catalyzes the insertion of molybdate into adenylated molybdopterin with the concomitant release of AMP.</text>
</comment>
<dbReference type="SMART" id="SM00852">
    <property type="entry name" value="MoCF_biosynth"/>
    <property type="match status" value="1"/>
</dbReference>
<dbReference type="SUPFAM" id="SSF63867">
    <property type="entry name" value="MoeA C-terminal domain-like"/>
    <property type="match status" value="1"/>
</dbReference>
<comment type="caution">
    <text evidence="8">The sequence shown here is derived from an EMBL/GenBank/DDBJ whole genome shotgun (WGS) entry which is preliminary data.</text>
</comment>
<evidence type="ECO:0000256" key="1">
    <source>
        <dbReference type="ARBA" id="ARBA00002901"/>
    </source>
</evidence>
<dbReference type="Gene3D" id="2.40.340.10">
    <property type="entry name" value="MoeA, C-terminal, domain IV"/>
    <property type="match status" value="1"/>
</dbReference>
<dbReference type="GO" id="GO:0061599">
    <property type="term" value="F:molybdopterin molybdotransferase activity"/>
    <property type="evidence" value="ECO:0007669"/>
    <property type="project" value="UniProtKB-UniRule"/>
</dbReference>
<dbReference type="GO" id="GO:0005829">
    <property type="term" value="C:cytosol"/>
    <property type="evidence" value="ECO:0007669"/>
    <property type="project" value="TreeGrafter"/>
</dbReference>
<dbReference type="SUPFAM" id="SSF63882">
    <property type="entry name" value="MoeA N-terminal region -like"/>
    <property type="match status" value="1"/>
</dbReference>
<accession>M3IMU1</accession>
<keyword evidence="4 6" id="KW-0501">Molybdenum cofactor biosynthesis</keyword>
<dbReference type="InterPro" id="IPR036425">
    <property type="entry name" value="MoaB/Mog-like_dom_sf"/>
</dbReference>
<keyword evidence="6" id="KW-0479">Metal-binding</keyword>
<comment type="catalytic activity">
    <reaction evidence="5">
        <text>adenylyl-molybdopterin + molybdate = Mo-molybdopterin + AMP + H(+)</text>
        <dbReference type="Rhea" id="RHEA:35047"/>
        <dbReference type="ChEBI" id="CHEBI:15378"/>
        <dbReference type="ChEBI" id="CHEBI:36264"/>
        <dbReference type="ChEBI" id="CHEBI:62727"/>
        <dbReference type="ChEBI" id="CHEBI:71302"/>
        <dbReference type="ChEBI" id="CHEBI:456215"/>
        <dbReference type="EC" id="2.10.1.1"/>
    </reaction>
</comment>
<dbReference type="AlphaFoldDB" id="M3IMU1"/>
<protein>
    <recommendedName>
        <fullName evidence="6">Molybdopterin molybdenumtransferase</fullName>
        <ecNumber evidence="6">2.10.1.1</ecNumber>
    </recommendedName>
</protein>
<evidence type="ECO:0000259" key="7">
    <source>
        <dbReference type="SMART" id="SM00852"/>
    </source>
</evidence>
<organism evidence="8 9">
    <name type="scientific">Campylobacter showae CC57C</name>
    <dbReference type="NCBI Taxonomy" id="1073353"/>
    <lineage>
        <taxon>Bacteria</taxon>
        <taxon>Pseudomonadati</taxon>
        <taxon>Campylobacterota</taxon>
        <taxon>Epsilonproteobacteria</taxon>
        <taxon>Campylobacterales</taxon>
        <taxon>Campylobacteraceae</taxon>
        <taxon>Campylobacter</taxon>
    </lineage>
</organism>
<dbReference type="EC" id="2.10.1.1" evidence="6"/>
<dbReference type="InterPro" id="IPR001453">
    <property type="entry name" value="MoaB/Mog_dom"/>
</dbReference>
<evidence type="ECO:0000313" key="8">
    <source>
        <dbReference type="EMBL" id="EMG31476.1"/>
    </source>
</evidence>
<dbReference type="GO" id="GO:0006777">
    <property type="term" value="P:Mo-molybdopterin cofactor biosynthetic process"/>
    <property type="evidence" value="ECO:0007669"/>
    <property type="project" value="UniProtKB-UniRule"/>
</dbReference>
<evidence type="ECO:0000256" key="3">
    <source>
        <dbReference type="ARBA" id="ARBA00010763"/>
    </source>
</evidence>
<comment type="cofactor">
    <cofactor evidence="6">
        <name>Mg(2+)</name>
        <dbReference type="ChEBI" id="CHEBI:18420"/>
    </cofactor>
</comment>
<evidence type="ECO:0000256" key="2">
    <source>
        <dbReference type="ARBA" id="ARBA00005046"/>
    </source>
</evidence>
<dbReference type="GO" id="GO:0046872">
    <property type="term" value="F:metal ion binding"/>
    <property type="evidence" value="ECO:0007669"/>
    <property type="project" value="UniProtKB-UniRule"/>
</dbReference>
<dbReference type="Gene3D" id="3.90.105.10">
    <property type="entry name" value="Molybdopterin biosynthesis moea protein, domain 2"/>
    <property type="match status" value="1"/>
</dbReference>
<dbReference type="Pfam" id="PF03453">
    <property type="entry name" value="MoeA_N"/>
    <property type="match status" value="1"/>
</dbReference>